<organism evidence="4 5">
    <name type="scientific">Brumicola blandensis</name>
    <dbReference type="NCBI Taxonomy" id="3075611"/>
    <lineage>
        <taxon>Bacteria</taxon>
        <taxon>Pseudomonadati</taxon>
        <taxon>Pseudomonadota</taxon>
        <taxon>Gammaproteobacteria</taxon>
        <taxon>Alteromonadales</taxon>
        <taxon>Alteromonadaceae</taxon>
        <taxon>Brumicola</taxon>
    </lineage>
</organism>
<dbReference type="PANTHER" id="PTHR44757">
    <property type="entry name" value="DIGUANYLATE CYCLASE DGCP"/>
    <property type="match status" value="1"/>
</dbReference>
<dbReference type="InterPro" id="IPR035919">
    <property type="entry name" value="EAL_sf"/>
</dbReference>
<dbReference type="InterPro" id="IPR001633">
    <property type="entry name" value="EAL_dom"/>
</dbReference>
<dbReference type="Proteomes" id="UP001249020">
    <property type="component" value="Unassembled WGS sequence"/>
</dbReference>
<dbReference type="InterPro" id="IPR029787">
    <property type="entry name" value="Nucleotide_cyclase"/>
</dbReference>
<dbReference type="InterPro" id="IPR000160">
    <property type="entry name" value="GGDEF_dom"/>
</dbReference>
<dbReference type="SUPFAM" id="SSF141868">
    <property type="entry name" value="EAL domain-like"/>
    <property type="match status" value="1"/>
</dbReference>
<accession>A0AAW8QVN2</accession>
<comment type="caution">
    <text evidence="4">The sequence shown here is derived from an EMBL/GenBank/DDBJ whole genome shotgun (WGS) entry which is preliminary data.</text>
</comment>
<dbReference type="SMART" id="SM00052">
    <property type="entry name" value="EAL"/>
    <property type="match status" value="1"/>
</dbReference>
<reference evidence="4 5" key="1">
    <citation type="submission" date="2023-09" db="EMBL/GenBank/DDBJ databases">
        <authorList>
            <person name="Rey-Velasco X."/>
        </authorList>
    </citation>
    <scope>NUCLEOTIDE SEQUENCE [LARGE SCALE GENOMIC DNA]</scope>
    <source>
        <strain evidence="4 5">W409</strain>
    </source>
</reference>
<dbReference type="SUPFAM" id="SSF55073">
    <property type="entry name" value="Nucleotide cyclase"/>
    <property type="match status" value="1"/>
</dbReference>
<name>A0AAW8QVN2_9ALTE</name>
<keyword evidence="1" id="KW-0812">Transmembrane</keyword>
<dbReference type="CDD" id="cd01948">
    <property type="entry name" value="EAL"/>
    <property type="match status" value="1"/>
</dbReference>
<feature type="domain" description="GGDEF" evidence="3">
    <location>
        <begin position="394"/>
        <end position="524"/>
    </location>
</feature>
<proteinExistence type="predicted"/>
<dbReference type="InterPro" id="IPR043128">
    <property type="entry name" value="Rev_trsase/Diguanyl_cyclase"/>
</dbReference>
<feature type="transmembrane region" description="Helical" evidence="1">
    <location>
        <begin position="76"/>
        <end position="95"/>
    </location>
</feature>
<dbReference type="Gene3D" id="3.20.20.450">
    <property type="entry name" value="EAL domain"/>
    <property type="match status" value="1"/>
</dbReference>
<keyword evidence="1" id="KW-1133">Transmembrane helix</keyword>
<evidence type="ECO:0000259" key="3">
    <source>
        <dbReference type="PROSITE" id="PS50887"/>
    </source>
</evidence>
<dbReference type="RefSeq" id="WP_311359984.1">
    <property type="nucleotide sequence ID" value="NZ_JAVRIE010000001.1"/>
</dbReference>
<dbReference type="SMART" id="SM00267">
    <property type="entry name" value="GGDEF"/>
    <property type="match status" value="1"/>
</dbReference>
<evidence type="ECO:0000313" key="4">
    <source>
        <dbReference type="EMBL" id="MDT0581171.1"/>
    </source>
</evidence>
<protein>
    <submittedName>
        <fullName evidence="4">EAL domain-containing protein</fullName>
    </submittedName>
</protein>
<feature type="transmembrane region" description="Helical" evidence="1">
    <location>
        <begin position="45"/>
        <end position="64"/>
    </location>
</feature>
<dbReference type="PANTHER" id="PTHR44757:SF2">
    <property type="entry name" value="BIOFILM ARCHITECTURE MAINTENANCE PROTEIN MBAA"/>
    <property type="match status" value="1"/>
</dbReference>
<dbReference type="EMBL" id="JAVRIE010000001">
    <property type="protein sequence ID" value="MDT0581171.1"/>
    <property type="molecule type" value="Genomic_DNA"/>
</dbReference>
<dbReference type="AlphaFoldDB" id="A0AAW8QVN2"/>
<dbReference type="NCBIfam" id="TIGR00254">
    <property type="entry name" value="GGDEF"/>
    <property type="match status" value="1"/>
</dbReference>
<dbReference type="Gene3D" id="3.30.70.270">
    <property type="match status" value="1"/>
</dbReference>
<dbReference type="Pfam" id="PF00990">
    <property type="entry name" value="GGDEF"/>
    <property type="match status" value="1"/>
</dbReference>
<evidence type="ECO:0000256" key="1">
    <source>
        <dbReference type="SAM" id="Phobius"/>
    </source>
</evidence>
<feature type="domain" description="EAL" evidence="2">
    <location>
        <begin position="533"/>
        <end position="786"/>
    </location>
</feature>
<dbReference type="CDD" id="cd01949">
    <property type="entry name" value="GGDEF"/>
    <property type="match status" value="1"/>
</dbReference>
<dbReference type="SUPFAM" id="SSF55785">
    <property type="entry name" value="PYP-like sensor domain (PAS domain)"/>
    <property type="match status" value="1"/>
</dbReference>
<evidence type="ECO:0000259" key="2">
    <source>
        <dbReference type="PROSITE" id="PS50883"/>
    </source>
</evidence>
<feature type="transmembrane region" description="Helical" evidence="1">
    <location>
        <begin position="139"/>
        <end position="157"/>
    </location>
</feature>
<feature type="transmembrane region" description="Helical" evidence="1">
    <location>
        <begin position="188"/>
        <end position="208"/>
    </location>
</feature>
<dbReference type="PROSITE" id="PS50883">
    <property type="entry name" value="EAL"/>
    <property type="match status" value="1"/>
</dbReference>
<dbReference type="InterPro" id="IPR035965">
    <property type="entry name" value="PAS-like_dom_sf"/>
</dbReference>
<dbReference type="PROSITE" id="PS50887">
    <property type="entry name" value="GGDEF"/>
    <property type="match status" value="1"/>
</dbReference>
<dbReference type="Pfam" id="PF00563">
    <property type="entry name" value="EAL"/>
    <property type="match status" value="1"/>
</dbReference>
<feature type="transmembrane region" description="Helical" evidence="1">
    <location>
        <begin position="107"/>
        <end position="127"/>
    </location>
</feature>
<evidence type="ECO:0000313" key="5">
    <source>
        <dbReference type="Proteomes" id="UP001249020"/>
    </source>
</evidence>
<gene>
    <name evidence="4" type="ORF">RM544_01345</name>
</gene>
<keyword evidence="1" id="KW-0472">Membrane</keyword>
<dbReference type="InterPro" id="IPR052155">
    <property type="entry name" value="Biofilm_reg_signaling"/>
</dbReference>
<keyword evidence="5" id="KW-1185">Reference proteome</keyword>
<sequence>MAKPKPKLKISSLIQFKQASLQGVGLSESQVSEVQSKLLSIISKLLYVTQPFNIFNALLLAFMFQDYGNSQFLNSIASFLCCVSLCWLIWSEYFWRRNQEYITNRVAMRIHCIFSVAVASGFSLYSYYLFPIVGDEGRLVLVAVVTGMICGGAFALCMVPRAAFYWILPLTVSSIHIGYMLGDLTFSIVLSGMILFYAALISTIILALHRTYLMRIAAEQRAQIQKSKAEYQKESMSVLMQDFEDHVSDWLWELDGRGKLSHLPSKIKSAIHLDNEQIIELDLPTLLSQHFHCTEADHLKKIKQVEEAVANQMEFNGVVLPIYLNDQVAWMSLSGKPLFEDDELIGWRGVAKDVTSEYTHKQEIERLAKTDMLTGLPNRFQFNKHASRFESGAIPFMIMLIDLDNFKEVNDVFGHHEGDKLLQHIAHRFTQALLSKEMIARLGGDEFILFSTEVKNAQRRARQILDCLSAPIRLTNTQVEIKASVGVSVAPQHGLVLDDLFKKADIAMYAAKGSGKGQFTIFNNLLEAENNKRIQMMSDLRVAVDEGQFFVEYQPQVDSLNHNVTGMEALVRWSHPKHGRVSPGDFIELAEETGQIISIGSYVLEQACQDAKAWPNDLKVSVNVSGLQCLSDNFIDMVMLTLDRTGLPPSRLELEVTESAIIENIDAVNNKLKLLKQKGISIALDDFGTGFSSLSYLQQLSIDTLKIDRSFITELDSDATAERSAAIVDVILKLAKGLNLSVTIEGVETETQLEKVNLLGGYTIQGYYFSKPLPLKEVRSFITDFTMPATGDAKLQSLNSELKRAIV</sequence>